<dbReference type="EMBL" id="VTPC01089559">
    <property type="protein sequence ID" value="KAF2885818.1"/>
    <property type="molecule type" value="Genomic_DNA"/>
</dbReference>
<keyword evidence="2" id="KW-1185">Reference proteome</keyword>
<reference evidence="1" key="1">
    <citation type="submission" date="2019-08" db="EMBL/GenBank/DDBJ databases">
        <title>The genome of the North American firefly Photinus pyralis.</title>
        <authorList>
            <consortium name="Photinus pyralis genome working group"/>
            <person name="Fallon T.R."/>
            <person name="Sander Lower S.E."/>
            <person name="Weng J.-K."/>
        </authorList>
    </citation>
    <scope>NUCLEOTIDE SEQUENCE</scope>
    <source>
        <strain evidence="1">TRF0915ILg1</strain>
        <tissue evidence="1">Whole body</tissue>
    </source>
</reference>
<gene>
    <name evidence="1" type="ORF">ILUMI_20360</name>
</gene>
<name>A0A8K0CEF4_IGNLU</name>
<organism evidence="1 2">
    <name type="scientific">Ignelater luminosus</name>
    <name type="common">Cucubano</name>
    <name type="synonym">Pyrophorus luminosus</name>
    <dbReference type="NCBI Taxonomy" id="2038154"/>
    <lineage>
        <taxon>Eukaryota</taxon>
        <taxon>Metazoa</taxon>
        <taxon>Ecdysozoa</taxon>
        <taxon>Arthropoda</taxon>
        <taxon>Hexapoda</taxon>
        <taxon>Insecta</taxon>
        <taxon>Pterygota</taxon>
        <taxon>Neoptera</taxon>
        <taxon>Endopterygota</taxon>
        <taxon>Coleoptera</taxon>
        <taxon>Polyphaga</taxon>
        <taxon>Elateriformia</taxon>
        <taxon>Elateroidea</taxon>
        <taxon>Elateridae</taxon>
        <taxon>Agrypninae</taxon>
        <taxon>Pyrophorini</taxon>
        <taxon>Ignelater</taxon>
    </lineage>
</organism>
<dbReference type="AlphaFoldDB" id="A0A8K0CEF4"/>
<evidence type="ECO:0000313" key="1">
    <source>
        <dbReference type="EMBL" id="KAF2885818.1"/>
    </source>
</evidence>
<sequence length="166" mass="19024">MSSESIRLILALEFSILLKYGTKKKRLKKEKQGRKLSYVIKEFLVQKSSLDEPSTSQSTATALNLANKDSVLLQSLPEKVIEENQKITPLEVHQKPARSSSGSQQILNEIPSYPALWNAFCMSSKTRQILVERGPHQIKEFEFSIDKGKYRFVPSHYLKVLTVEQW</sequence>
<protein>
    <submittedName>
        <fullName evidence="1">Uncharacterized protein</fullName>
    </submittedName>
</protein>
<dbReference type="Proteomes" id="UP000801492">
    <property type="component" value="Unassembled WGS sequence"/>
</dbReference>
<comment type="caution">
    <text evidence="1">The sequence shown here is derived from an EMBL/GenBank/DDBJ whole genome shotgun (WGS) entry which is preliminary data.</text>
</comment>
<accession>A0A8K0CEF4</accession>
<proteinExistence type="predicted"/>
<evidence type="ECO:0000313" key="2">
    <source>
        <dbReference type="Proteomes" id="UP000801492"/>
    </source>
</evidence>